<organism evidence="2 4">
    <name type="scientific">Leptospira perolatii</name>
    <dbReference type="NCBI Taxonomy" id="2023191"/>
    <lineage>
        <taxon>Bacteria</taxon>
        <taxon>Pseudomonadati</taxon>
        <taxon>Spirochaetota</taxon>
        <taxon>Spirochaetia</taxon>
        <taxon>Leptospirales</taxon>
        <taxon>Leptospiraceae</taxon>
        <taxon>Leptospira</taxon>
    </lineage>
</organism>
<dbReference type="Pfam" id="PF14385">
    <property type="entry name" value="DUF4416"/>
    <property type="match status" value="1"/>
</dbReference>
<proteinExistence type="predicted"/>
<dbReference type="OrthoDB" id="340548at2"/>
<dbReference type="InterPro" id="IPR025529">
    <property type="entry name" value="DUF4416"/>
</dbReference>
<accession>A0A2M9ZQQ6</accession>
<evidence type="ECO:0000313" key="4">
    <source>
        <dbReference type="Proteomes" id="UP000231990"/>
    </source>
</evidence>
<sequence length="206" mass="24434">MAVGSPKFCWIISIPNFSLTENPFVKAKTSSSSKPRKPLPASFFLIVSYEDQEVYYKLKEKSEKIFSQALYESQPMPKWDHKFSHFLESPLGRHTRILSFRRRIHREELPSIQKECLKFQDALRKQDEALNIFPGYLTPYNLVLASVEEDLHRVYLFHGVFAEVIYTFEKQKWIVQNSAPEFFNTTEARYFFTNLRETYVQSLEKR</sequence>
<protein>
    <recommendedName>
        <fullName evidence="5">GTP-binding protein</fullName>
    </recommendedName>
</protein>
<dbReference type="Proteomes" id="UP000231990">
    <property type="component" value="Unassembled WGS sequence"/>
</dbReference>
<dbReference type="EMBL" id="NPDY01000024">
    <property type="protein sequence ID" value="PJZ68388.1"/>
    <property type="molecule type" value="Genomic_DNA"/>
</dbReference>
<evidence type="ECO:0000313" key="1">
    <source>
        <dbReference type="EMBL" id="PJZ68388.1"/>
    </source>
</evidence>
<evidence type="ECO:0000313" key="2">
    <source>
        <dbReference type="EMBL" id="PJZ74416.1"/>
    </source>
</evidence>
<dbReference type="EMBL" id="NPDZ01000002">
    <property type="protein sequence ID" value="PJZ74416.1"/>
    <property type="molecule type" value="Genomic_DNA"/>
</dbReference>
<name>A0A2M9ZQQ6_9LEPT</name>
<reference evidence="3 4" key="1">
    <citation type="submission" date="2017-07" db="EMBL/GenBank/DDBJ databases">
        <title>Leptospira spp. isolated from tropical soils.</title>
        <authorList>
            <person name="Thibeaux R."/>
            <person name="Iraola G."/>
            <person name="Ferres I."/>
            <person name="Bierque E."/>
            <person name="Girault D."/>
            <person name="Soupe-Gilbert M.-E."/>
            <person name="Picardeau M."/>
            <person name="Goarant C."/>
        </authorList>
    </citation>
    <scope>NUCLEOTIDE SEQUENCE [LARGE SCALE GENOMIC DNA]</scope>
    <source>
        <strain evidence="2 4">FH1-B-B1</strain>
        <strain evidence="1 3">FH1-B-C1</strain>
    </source>
</reference>
<dbReference type="Proteomes" id="UP000231962">
    <property type="component" value="Unassembled WGS sequence"/>
</dbReference>
<evidence type="ECO:0008006" key="5">
    <source>
        <dbReference type="Google" id="ProtNLM"/>
    </source>
</evidence>
<keyword evidence="3" id="KW-1185">Reference proteome</keyword>
<gene>
    <name evidence="1" type="ORF">CH360_16570</name>
    <name evidence="2" type="ORF">CH373_05835</name>
</gene>
<comment type="caution">
    <text evidence="2">The sequence shown here is derived from an EMBL/GenBank/DDBJ whole genome shotgun (WGS) entry which is preliminary data.</text>
</comment>
<dbReference type="AlphaFoldDB" id="A0A2M9ZQQ6"/>
<evidence type="ECO:0000313" key="3">
    <source>
        <dbReference type="Proteomes" id="UP000231962"/>
    </source>
</evidence>